<accession>A0A9N9Q0G1</accession>
<evidence type="ECO:0000313" key="5">
    <source>
        <dbReference type="Proteomes" id="UP000696280"/>
    </source>
</evidence>
<feature type="transmembrane region" description="Helical" evidence="2">
    <location>
        <begin position="253"/>
        <end position="273"/>
    </location>
</feature>
<organism evidence="4 5">
    <name type="scientific">Hymenoscyphus fraxineus</name>
    <dbReference type="NCBI Taxonomy" id="746836"/>
    <lineage>
        <taxon>Eukaryota</taxon>
        <taxon>Fungi</taxon>
        <taxon>Dikarya</taxon>
        <taxon>Ascomycota</taxon>
        <taxon>Pezizomycotina</taxon>
        <taxon>Leotiomycetes</taxon>
        <taxon>Helotiales</taxon>
        <taxon>Helotiaceae</taxon>
        <taxon>Hymenoscyphus</taxon>
    </lineage>
</organism>
<dbReference type="InterPro" id="IPR005804">
    <property type="entry name" value="FA_desaturase_dom"/>
</dbReference>
<dbReference type="GO" id="GO:0016491">
    <property type="term" value="F:oxidoreductase activity"/>
    <property type="evidence" value="ECO:0007669"/>
    <property type="project" value="InterPro"/>
</dbReference>
<evidence type="ECO:0000256" key="2">
    <source>
        <dbReference type="SAM" id="Phobius"/>
    </source>
</evidence>
<keyword evidence="5" id="KW-1185">Reference proteome</keyword>
<feature type="domain" description="Fatty acid desaturase" evidence="3">
    <location>
        <begin position="96"/>
        <end position="378"/>
    </location>
</feature>
<evidence type="ECO:0000256" key="1">
    <source>
        <dbReference type="SAM" id="MobiDB-lite"/>
    </source>
</evidence>
<keyword evidence="2" id="KW-0472">Membrane</keyword>
<proteinExistence type="predicted"/>
<dbReference type="Proteomes" id="UP000696280">
    <property type="component" value="Unassembled WGS sequence"/>
</dbReference>
<feature type="region of interest" description="Disordered" evidence="1">
    <location>
        <begin position="1"/>
        <end position="25"/>
    </location>
</feature>
<dbReference type="EMBL" id="CAJVRL010000102">
    <property type="protein sequence ID" value="CAG8960712.1"/>
    <property type="molecule type" value="Genomic_DNA"/>
</dbReference>
<reference evidence="4" key="1">
    <citation type="submission" date="2021-07" db="EMBL/GenBank/DDBJ databases">
        <authorList>
            <person name="Durling M."/>
        </authorList>
    </citation>
    <scope>NUCLEOTIDE SEQUENCE</scope>
</reference>
<dbReference type="AlphaFoldDB" id="A0A9N9Q0G1"/>
<feature type="transmembrane region" description="Helical" evidence="2">
    <location>
        <begin position="128"/>
        <end position="148"/>
    </location>
</feature>
<gene>
    <name evidence="4" type="ORF">HYFRA_00013480</name>
</gene>
<keyword evidence="2" id="KW-0812">Transmembrane</keyword>
<dbReference type="Pfam" id="PF00487">
    <property type="entry name" value="FA_desaturase"/>
    <property type="match status" value="1"/>
</dbReference>
<keyword evidence="2" id="KW-1133">Transmembrane helix</keyword>
<sequence>MAGKTASKKASTMAKTDEVKSTPGDGKHVDLHGKVFELPHFTMKEIHDAIPSHCFKPSIIRSMAYVVRDFFYWGTLSYIALTYIPMLPSAYLRFAAWSAYGFAAGCVFTGIWILAHECGHGAFSRNKMLNYTMGLIMHSFLLVPFHSWRLSHSQHHKGTGNMQKDTAFVPHTRAQWLEDKFGKNAKANLVEFAELAEDSPMAALWHDIIHQLFGWPAYLLMNVTGQRYDGASGMKISHFYFGEDSVFYKKNELPLIVLSDIAVAIMIGALVVAGQAFGHFNVIMCWGIPWLWVNNWIVAITFLQHTDGCMPHYDNKTWTFARGATATIDRDLGFIDTHLFHDIIGTHVCHHLISTIPFYHAGEASKYIKQVMGPHYQADLETPFWTAFFRNQRSCKFVEETVGQEGSGVYMFRNLYNREGETQPANLAGIEKKGEFDIAEGIKAATGTATATAMSMASARNLDARRRLSQSAAKASLPVLVEA</sequence>
<dbReference type="PANTHER" id="PTHR32100">
    <property type="entry name" value="OMEGA-6 FATTY ACID DESATURASE, CHLOROPLASTIC"/>
    <property type="match status" value="1"/>
</dbReference>
<feature type="transmembrane region" description="Helical" evidence="2">
    <location>
        <begin position="94"/>
        <end position="116"/>
    </location>
</feature>
<dbReference type="GO" id="GO:0006629">
    <property type="term" value="P:lipid metabolic process"/>
    <property type="evidence" value="ECO:0007669"/>
    <property type="project" value="InterPro"/>
</dbReference>
<evidence type="ECO:0000259" key="3">
    <source>
        <dbReference type="Pfam" id="PF00487"/>
    </source>
</evidence>
<comment type="caution">
    <text evidence="4">The sequence shown here is derived from an EMBL/GenBank/DDBJ whole genome shotgun (WGS) entry which is preliminary data.</text>
</comment>
<protein>
    <recommendedName>
        <fullName evidence="3">Fatty acid desaturase domain-containing protein</fullName>
    </recommendedName>
</protein>
<dbReference type="CDD" id="cd03507">
    <property type="entry name" value="Delta12-FADS-like"/>
    <property type="match status" value="1"/>
</dbReference>
<feature type="transmembrane region" description="Helical" evidence="2">
    <location>
        <begin position="70"/>
        <end position="88"/>
    </location>
</feature>
<feature type="compositionally biased region" description="Basic and acidic residues" evidence="1">
    <location>
        <begin position="15"/>
        <end position="25"/>
    </location>
</feature>
<name>A0A9N9Q0G1_9HELO</name>
<feature type="transmembrane region" description="Helical" evidence="2">
    <location>
        <begin position="280"/>
        <end position="303"/>
    </location>
</feature>
<evidence type="ECO:0000313" key="4">
    <source>
        <dbReference type="EMBL" id="CAG8960712.1"/>
    </source>
</evidence>
<dbReference type="InterPro" id="IPR012171">
    <property type="entry name" value="Fatty_acid_desaturase"/>
</dbReference>
<feature type="compositionally biased region" description="Low complexity" evidence="1">
    <location>
        <begin position="1"/>
        <end position="14"/>
    </location>
</feature>